<accession>A0A8J8NS88</accession>
<sequence length="259" mass="30783">MFKEIEKRRKRYKMVGQESHQSDMPEMKREEQEYFDDDESLDEHLIEISISIKQSVADQKQYRVISQQLSILDIPGIEKQSPHFRSICAYIERFADKIIPVFMISMIQGPISKLIQFQEMIHCYNRMSTPPIIVYTKLENKISDIGNRLKELEDYEILGIKHTEQIKMEKVNKVLQRFTQDLVEAKRIMPRNILHFPNLIKLSWKKISLFYALKQPQKCLSRQFLHLQPKCSFSCLQFLAKRECKIGRFDKDQTPSAEH</sequence>
<feature type="coiled-coil region" evidence="1">
    <location>
        <begin position="135"/>
        <end position="188"/>
    </location>
</feature>
<reference evidence="3" key="1">
    <citation type="submission" date="2019-06" db="EMBL/GenBank/DDBJ databases">
        <authorList>
            <person name="Zheng W."/>
        </authorList>
    </citation>
    <scope>NUCLEOTIDE SEQUENCE</scope>
    <source>
        <strain evidence="3">QDHG01</strain>
    </source>
</reference>
<comment type="caution">
    <text evidence="3">The sequence shown here is derived from an EMBL/GenBank/DDBJ whole genome shotgun (WGS) entry which is preliminary data.</text>
</comment>
<evidence type="ECO:0000313" key="3">
    <source>
        <dbReference type="EMBL" id="TNV79211.1"/>
    </source>
</evidence>
<feature type="region of interest" description="Disordered" evidence="2">
    <location>
        <begin position="1"/>
        <end position="33"/>
    </location>
</feature>
<evidence type="ECO:0000256" key="1">
    <source>
        <dbReference type="SAM" id="Coils"/>
    </source>
</evidence>
<name>A0A8J8NS88_HALGN</name>
<keyword evidence="1" id="KW-0175">Coiled coil</keyword>
<evidence type="ECO:0000313" key="4">
    <source>
        <dbReference type="Proteomes" id="UP000785679"/>
    </source>
</evidence>
<protein>
    <submittedName>
        <fullName evidence="3">Uncharacterized protein</fullName>
    </submittedName>
</protein>
<organism evidence="3 4">
    <name type="scientific">Halteria grandinella</name>
    <dbReference type="NCBI Taxonomy" id="5974"/>
    <lineage>
        <taxon>Eukaryota</taxon>
        <taxon>Sar</taxon>
        <taxon>Alveolata</taxon>
        <taxon>Ciliophora</taxon>
        <taxon>Intramacronucleata</taxon>
        <taxon>Spirotrichea</taxon>
        <taxon>Stichotrichia</taxon>
        <taxon>Sporadotrichida</taxon>
        <taxon>Halteriidae</taxon>
        <taxon>Halteria</taxon>
    </lineage>
</organism>
<feature type="compositionally biased region" description="Basic and acidic residues" evidence="2">
    <location>
        <begin position="20"/>
        <end position="32"/>
    </location>
</feature>
<evidence type="ECO:0000256" key="2">
    <source>
        <dbReference type="SAM" id="MobiDB-lite"/>
    </source>
</evidence>
<dbReference type="Proteomes" id="UP000785679">
    <property type="component" value="Unassembled WGS sequence"/>
</dbReference>
<proteinExistence type="predicted"/>
<gene>
    <name evidence="3" type="ORF">FGO68_gene8683</name>
</gene>
<keyword evidence="4" id="KW-1185">Reference proteome</keyword>
<dbReference type="EMBL" id="RRYP01009218">
    <property type="protein sequence ID" value="TNV79211.1"/>
    <property type="molecule type" value="Genomic_DNA"/>
</dbReference>
<dbReference type="AlphaFoldDB" id="A0A8J8NS88"/>